<evidence type="ECO:0000313" key="3">
    <source>
        <dbReference type="Proteomes" id="UP000603904"/>
    </source>
</evidence>
<feature type="domain" description="Tetracyclin repressor-like C-terminal group 31" evidence="1">
    <location>
        <begin position="115"/>
        <end position="222"/>
    </location>
</feature>
<dbReference type="Gene3D" id="1.10.357.10">
    <property type="entry name" value="Tetracycline Repressor, domain 2"/>
    <property type="match status" value="1"/>
</dbReference>
<dbReference type="Pfam" id="PF17940">
    <property type="entry name" value="TetR_C_31"/>
    <property type="match status" value="1"/>
</dbReference>
<dbReference type="EMBL" id="BOOC01000012">
    <property type="protein sequence ID" value="GIH40106.1"/>
    <property type="molecule type" value="Genomic_DNA"/>
</dbReference>
<comment type="caution">
    <text evidence="2">The sequence shown here is derived from an EMBL/GenBank/DDBJ whole genome shotgun (WGS) entry which is preliminary data.</text>
</comment>
<evidence type="ECO:0000313" key="2">
    <source>
        <dbReference type="EMBL" id="GIH40106.1"/>
    </source>
</evidence>
<dbReference type="InterPro" id="IPR009057">
    <property type="entry name" value="Homeodomain-like_sf"/>
</dbReference>
<accession>A0ABQ4FZ55</accession>
<evidence type="ECO:0000259" key="1">
    <source>
        <dbReference type="Pfam" id="PF17940"/>
    </source>
</evidence>
<gene>
    <name evidence="2" type="ORF">Mco01_31060</name>
</gene>
<name>A0ABQ4FZ55_9ACTN</name>
<dbReference type="InterPro" id="IPR036271">
    <property type="entry name" value="Tet_transcr_reg_TetR-rel_C_sf"/>
</dbReference>
<dbReference type="InterPro" id="IPR041583">
    <property type="entry name" value="TetR_C_31"/>
</dbReference>
<dbReference type="SUPFAM" id="SSF46689">
    <property type="entry name" value="Homeodomain-like"/>
    <property type="match status" value="1"/>
</dbReference>
<dbReference type="SUPFAM" id="SSF48498">
    <property type="entry name" value="Tetracyclin repressor-like, C-terminal domain"/>
    <property type="match status" value="1"/>
</dbReference>
<reference evidence="2 3" key="1">
    <citation type="submission" date="2021-01" db="EMBL/GenBank/DDBJ databases">
        <title>Whole genome shotgun sequence of Microbispora corallina NBRC 16416.</title>
        <authorList>
            <person name="Komaki H."/>
            <person name="Tamura T."/>
        </authorList>
    </citation>
    <scope>NUCLEOTIDE SEQUENCE [LARGE SCALE GENOMIC DNA]</scope>
    <source>
        <strain evidence="2 3">NBRC 16416</strain>
    </source>
</reference>
<organism evidence="2 3">
    <name type="scientific">Microbispora corallina</name>
    <dbReference type="NCBI Taxonomy" id="83302"/>
    <lineage>
        <taxon>Bacteria</taxon>
        <taxon>Bacillati</taxon>
        <taxon>Actinomycetota</taxon>
        <taxon>Actinomycetes</taxon>
        <taxon>Streptosporangiales</taxon>
        <taxon>Streptosporangiaceae</taxon>
        <taxon>Microbispora</taxon>
    </lineage>
</organism>
<dbReference type="Proteomes" id="UP000603904">
    <property type="component" value="Unassembled WGS sequence"/>
</dbReference>
<sequence>MISQRAAVVADAAIEILADRGMRGLTHRAVDEAAGLPPGSTSNLARTRAALLELTLDRLTEREEAALSDVMSAIALDAPALPDAAPASARPASPDAGLVSARPGSADAGAFPLAGLAAVLARATYDAITVHRRATIARYELALEATRRPELRKVYDEIGRRYRDPAVAMLAAAGAPDPGRQGRQIVAVTEGMIFDAVVGAGAVPTLDDLRAGFAEVLRSVLRSGEEPPASG</sequence>
<protein>
    <recommendedName>
        <fullName evidence="1">Tetracyclin repressor-like C-terminal group 31 domain-containing protein</fullName>
    </recommendedName>
</protein>
<keyword evidence="3" id="KW-1185">Reference proteome</keyword>
<proteinExistence type="predicted"/>